<dbReference type="InterPro" id="IPR017850">
    <property type="entry name" value="Alkaline_phosphatase_core_sf"/>
</dbReference>
<evidence type="ECO:0000313" key="4">
    <source>
        <dbReference type="EMBL" id="MFC0206795.1"/>
    </source>
</evidence>
<dbReference type="InterPro" id="IPR000917">
    <property type="entry name" value="Sulfatase_N"/>
</dbReference>
<dbReference type="PANTHER" id="PTHR45953">
    <property type="entry name" value="IDURONATE 2-SULFATASE"/>
    <property type="match status" value="1"/>
</dbReference>
<feature type="domain" description="Sulfatase N-terminal" evidence="3">
    <location>
        <begin position="4"/>
        <end position="377"/>
    </location>
</feature>
<name>A0ABV6D2C6_9HYPH</name>
<dbReference type="SUPFAM" id="SSF53649">
    <property type="entry name" value="Alkaline phosphatase-like"/>
    <property type="match status" value="1"/>
</dbReference>
<dbReference type="RefSeq" id="WP_261519169.1">
    <property type="nucleotide sequence ID" value="NZ_JAODNW010000002.1"/>
</dbReference>
<evidence type="ECO:0000313" key="5">
    <source>
        <dbReference type="Proteomes" id="UP001589755"/>
    </source>
</evidence>
<dbReference type="PANTHER" id="PTHR45953:SF1">
    <property type="entry name" value="IDURONATE 2-SULFATASE"/>
    <property type="match status" value="1"/>
</dbReference>
<dbReference type="Proteomes" id="UP001589755">
    <property type="component" value="Unassembled WGS sequence"/>
</dbReference>
<dbReference type="CDD" id="cd16028">
    <property type="entry name" value="PMH"/>
    <property type="match status" value="1"/>
</dbReference>
<accession>A0ABV6D2C6</accession>
<keyword evidence="1" id="KW-0479">Metal-binding</keyword>
<organism evidence="4 5">
    <name type="scientific">Chelativorans intermedius</name>
    <dbReference type="NCBI Taxonomy" id="515947"/>
    <lineage>
        <taxon>Bacteria</taxon>
        <taxon>Pseudomonadati</taxon>
        <taxon>Pseudomonadota</taxon>
        <taxon>Alphaproteobacteria</taxon>
        <taxon>Hyphomicrobiales</taxon>
        <taxon>Phyllobacteriaceae</taxon>
        <taxon>Chelativorans</taxon>
    </lineage>
</organism>
<evidence type="ECO:0000256" key="1">
    <source>
        <dbReference type="ARBA" id="ARBA00022723"/>
    </source>
</evidence>
<evidence type="ECO:0000256" key="2">
    <source>
        <dbReference type="ARBA" id="ARBA00022801"/>
    </source>
</evidence>
<keyword evidence="5" id="KW-1185">Reference proteome</keyword>
<gene>
    <name evidence="4" type="ORF">ACFFJ2_00095</name>
</gene>
<dbReference type="Pfam" id="PF00884">
    <property type="entry name" value="Sulfatase"/>
    <property type="match status" value="1"/>
</dbReference>
<keyword evidence="2" id="KW-0378">Hydrolase</keyword>
<comment type="caution">
    <text evidence="4">The sequence shown here is derived from an EMBL/GenBank/DDBJ whole genome shotgun (WGS) entry which is preliminary data.</text>
</comment>
<proteinExistence type="predicted"/>
<reference evidence="4 5" key="1">
    <citation type="submission" date="2024-09" db="EMBL/GenBank/DDBJ databases">
        <authorList>
            <person name="Sun Q."/>
            <person name="Mori K."/>
        </authorList>
    </citation>
    <scope>NUCLEOTIDE SEQUENCE [LARGE SCALE GENOMIC DNA]</scope>
    <source>
        <strain evidence="4 5">CCM 8543</strain>
    </source>
</reference>
<dbReference type="EMBL" id="JBHLXD010000001">
    <property type="protein sequence ID" value="MFC0206795.1"/>
    <property type="molecule type" value="Genomic_DNA"/>
</dbReference>
<dbReference type="Gene3D" id="3.40.720.10">
    <property type="entry name" value="Alkaline Phosphatase, subunit A"/>
    <property type="match status" value="1"/>
</dbReference>
<sequence length="514" mass="56842">MSWNVLLITADQMRADALGCAGNSQAHTPHLDALARQSVRFANHYGQASPCGPSRACLLTGMYLHNHRSVQNGTPLDARFTNLALEARALGYAPALFGYTDTSPDPRGRAPNDPALRSYEGILPGFDPVCPMLEDAAPWLSHLRAQGYDTSVGLRALYTPEAARHDGELWGPARYRDSDSDTAYLTDRFLDWQGEQGDGWFAHLSYIRPHPPWLAPLPWHDMFAADEMPAPQTRGSLEETAALHPWVAWRLANQTRENWVFGRSLDPANLSRAQIGQIRATYAALVAEIDHHVGRILAQLRATGTLERTLVIFTSDHGELLGDHYMLGKEAVFPQAFHLPLIIHDPRREADATRGQVVSAFTEAVDIMPTILAWLGAAAPGQCDGFSLLAFIEGHRPDGWRDAAHYAIDFRDIALGRPERFFGLPSEACSFNASIDGTHLYVHFAGLPPLLLSMEEGAPWRNLALEPAHAPLARDQAMRLLSWRMRAEDQTLANLLLTETGVVARQRNRTPDSA</sequence>
<protein>
    <submittedName>
        <fullName evidence="4">Alkaline phosphatase family protein</fullName>
    </submittedName>
</protein>
<evidence type="ECO:0000259" key="3">
    <source>
        <dbReference type="Pfam" id="PF00884"/>
    </source>
</evidence>